<feature type="signal peptide" evidence="2">
    <location>
        <begin position="1"/>
        <end position="18"/>
    </location>
</feature>
<sequence length="276" mass="29848">MSLLFSGLLLFIHLLTLSRWQLGVAPSRPPGKLSQALIAHLTAFKGLTSLPLSKVSIWQHGQRRSSSCQPPNKNSSCSPTIGGLLEASSGIMTEREVGETVSPPTPRSPSHSLTCKPQPSIIARAEAFMLALSFRWAQMKPDPTTGNHLNPSDSTCCSHKDLVMQRKHIYNLITLITRHYPELKRPNGGSACRERPRGGCWGGGGRPIGDTVWSQEVMVSLNQRGLSSGTVHTHSLYSYQSNETSACDKLVNSPGCDSTSLAPNVGCGPSKEDQYS</sequence>
<evidence type="ECO:0000313" key="3">
    <source>
        <dbReference type="EMBL" id="CAB1432723.1"/>
    </source>
</evidence>
<organism evidence="3 4">
    <name type="scientific">Pleuronectes platessa</name>
    <name type="common">European plaice</name>
    <dbReference type="NCBI Taxonomy" id="8262"/>
    <lineage>
        <taxon>Eukaryota</taxon>
        <taxon>Metazoa</taxon>
        <taxon>Chordata</taxon>
        <taxon>Craniata</taxon>
        <taxon>Vertebrata</taxon>
        <taxon>Euteleostomi</taxon>
        <taxon>Actinopterygii</taxon>
        <taxon>Neopterygii</taxon>
        <taxon>Teleostei</taxon>
        <taxon>Neoteleostei</taxon>
        <taxon>Acanthomorphata</taxon>
        <taxon>Carangaria</taxon>
        <taxon>Pleuronectiformes</taxon>
        <taxon>Pleuronectoidei</taxon>
        <taxon>Pleuronectidae</taxon>
        <taxon>Pleuronectes</taxon>
    </lineage>
</organism>
<evidence type="ECO:0000256" key="1">
    <source>
        <dbReference type="SAM" id="MobiDB-lite"/>
    </source>
</evidence>
<feature type="chain" id="PRO_5040460184" evidence="2">
    <location>
        <begin position="19"/>
        <end position="276"/>
    </location>
</feature>
<protein>
    <submittedName>
        <fullName evidence="3">Uncharacterized protein</fullName>
    </submittedName>
</protein>
<keyword evidence="4" id="KW-1185">Reference proteome</keyword>
<accession>A0A9N7YP51</accession>
<proteinExistence type="predicted"/>
<gene>
    <name evidence="3" type="ORF">PLEPLA_LOCUS20806</name>
</gene>
<dbReference type="AlphaFoldDB" id="A0A9N7YP51"/>
<reference evidence="3" key="1">
    <citation type="submission" date="2020-03" db="EMBL/GenBank/DDBJ databases">
        <authorList>
            <person name="Weist P."/>
        </authorList>
    </citation>
    <scope>NUCLEOTIDE SEQUENCE</scope>
</reference>
<dbReference type="EMBL" id="CADEAL010001469">
    <property type="protein sequence ID" value="CAB1432723.1"/>
    <property type="molecule type" value="Genomic_DNA"/>
</dbReference>
<comment type="caution">
    <text evidence="3">The sequence shown here is derived from an EMBL/GenBank/DDBJ whole genome shotgun (WGS) entry which is preliminary data.</text>
</comment>
<name>A0A9N7YP51_PLEPL</name>
<evidence type="ECO:0000313" key="4">
    <source>
        <dbReference type="Proteomes" id="UP001153269"/>
    </source>
</evidence>
<dbReference type="Proteomes" id="UP001153269">
    <property type="component" value="Unassembled WGS sequence"/>
</dbReference>
<evidence type="ECO:0000256" key="2">
    <source>
        <dbReference type="SAM" id="SignalP"/>
    </source>
</evidence>
<feature type="region of interest" description="Disordered" evidence="1">
    <location>
        <begin position="95"/>
        <end position="116"/>
    </location>
</feature>
<keyword evidence="2" id="KW-0732">Signal</keyword>